<dbReference type="InterPro" id="IPR006145">
    <property type="entry name" value="PsdUridine_synth_RsuA/RluA"/>
</dbReference>
<evidence type="ECO:0000259" key="4">
    <source>
        <dbReference type="Pfam" id="PF00849"/>
    </source>
</evidence>
<dbReference type="InterPro" id="IPR018496">
    <property type="entry name" value="PsdUridine_synth_RsuA/RluB_CS"/>
</dbReference>
<evidence type="ECO:0000313" key="5">
    <source>
        <dbReference type="EMBL" id="MBU2875363.1"/>
    </source>
</evidence>
<feature type="domain" description="Pseudouridine synthase RsuA/RluA-like" evidence="4">
    <location>
        <begin position="3"/>
        <end position="154"/>
    </location>
</feature>
<sequence length="213" mass="24142">MADLILFNKPFQVLCQFTDEPAKHGQKRRATLADWIRIPNIYPAGRLDYDSEGLLLLTSDGALQHRIASPEQKMPKTYWVQVEGEISASAIDQLAAGVTLKDGRTRAAKARKMGEPEVWPRVPPVRQRNTIPTSWLELTITEGRNRQVRRMTAAVGFPTLRLIRYRIGDWSLDGLEPGKYHKIPVNLPTTRPKSAKRPIPTKSGKTPRRRRSS</sequence>
<dbReference type="InterPro" id="IPR050343">
    <property type="entry name" value="RsuA_PseudoU_synthase"/>
</dbReference>
<evidence type="ECO:0000256" key="3">
    <source>
        <dbReference type="SAM" id="MobiDB-lite"/>
    </source>
</evidence>
<proteinExistence type="inferred from homology"/>
<dbReference type="PROSITE" id="PS01149">
    <property type="entry name" value="PSI_RSU"/>
    <property type="match status" value="1"/>
</dbReference>
<gene>
    <name evidence="5" type="ORF">KO508_15280</name>
</gene>
<keyword evidence="1 2" id="KW-0413">Isomerase</keyword>
<dbReference type="PANTHER" id="PTHR47683:SF2">
    <property type="entry name" value="RNA-BINDING S4 DOMAIN-CONTAINING PROTEIN"/>
    <property type="match status" value="1"/>
</dbReference>
<dbReference type="PANTHER" id="PTHR47683">
    <property type="entry name" value="PSEUDOURIDINE SYNTHASE FAMILY PROTEIN-RELATED"/>
    <property type="match status" value="1"/>
</dbReference>
<protein>
    <recommendedName>
        <fullName evidence="2">Pseudouridine synthase</fullName>
        <ecNumber evidence="2">5.4.99.-</ecNumber>
    </recommendedName>
</protein>
<feature type="region of interest" description="Disordered" evidence="3">
    <location>
        <begin position="181"/>
        <end position="213"/>
    </location>
</feature>
<dbReference type="NCBIfam" id="TIGR00093">
    <property type="entry name" value="pseudouridine synthase"/>
    <property type="match status" value="1"/>
</dbReference>
<evidence type="ECO:0000256" key="2">
    <source>
        <dbReference type="RuleBase" id="RU003887"/>
    </source>
</evidence>
<dbReference type="InterPro" id="IPR000748">
    <property type="entry name" value="PsdUridine_synth_RsuA/RluB/E/F"/>
</dbReference>
<organism evidence="5 6">
    <name type="scientific">Marinobacter salexigens</name>
    <dbReference type="NCBI Taxonomy" id="1925763"/>
    <lineage>
        <taxon>Bacteria</taxon>
        <taxon>Pseudomonadati</taxon>
        <taxon>Pseudomonadota</taxon>
        <taxon>Gammaproteobacteria</taxon>
        <taxon>Pseudomonadales</taxon>
        <taxon>Marinobacteraceae</taxon>
        <taxon>Marinobacter</taxon>
    </lineage>
</organism>
<dbReference type="RefSeq" id="WP_216009158.1">
    <property type="nucleotide sequence ID" value="NZ_JAHKPV010000021.1"/>
</dbReference>
<comment type="caution">
    <text evidence="5">The sequence shown here is derived from an EMBL/GenBank/DDBJ whole genome shotgun (WGS) entry which is preliminary data.</text>
</comment>
<reference evidence="5 6" key="1">
    <citation type="submission" date="2021-05" db="EMBL/GenBank/DDBJ databases">
        <title>Draft genomes of bacteria isolated from model marine particles.</title>
        <authorList>
            <person name="Datta M.S."/>
            <person name="Schwartzman J.A."/>
            <person name="Enke T.N."/>
            <person name="Saavedra J."/>
            <person name="Cermak N."/>
            <person name="Cordero O.X."/>
        </authorList>
    </citation>
    <scope>NUCLEOTIDE SEQUENCE [LARGE SCALE GENOMIC DNA]</scope>
    <source>
        <strain evidence="5 6">D2M19</strain>
    </source>
</reference>
<accession>A0ABS6ADN3</accession>
<dbReference type="Proteomes" id="UP000753376">
    <property type="component" value="Unassembled WGS sequence"/>
</dbReference>
<evidence type="ECO:0000313" key="6">
    <source>
        <dbReference type="Proteomes" id="UP000753376"/>
    </source>
</evidence>
<keyword evidence="6" id="KW-1185">Reference proteome</keyword>
<evidence type="ECO:0000256" key="1">
    <source>
        <dbReference type="ARBA" id="ARBA00023235"/>
    </source>
</evidence>
<dbReference type="EC" id="5.4.99.-" evidence="2"/>
<dbReference type="Pfam" id="PF00849">
    <property type="entry name" value="PseudoU_synth_2"/>
    <property type="match status" value="1"/>
</dbReference>
<name>A0ABS6ADN3_9GAMM</name>
<dbReference type="EMBL" id="JAHKPV010000021">
    <property type="protein sequence ID" value="MBU2875363.1"/>
    <property type="molecule type" value="Genomic_DNA"/>
</dbReference>
<comment type="similarity">
    <text evidence="2">Belongs to the pseudouridine synthase RsuA family.</text>
</comment>